<dbReference type="GO" id="GO:2000067">
    <property type="term" value="P:regulation of root morphogenesis"/>
    <property type="evidence" value="ECO:0007669"/>
    <property type="project" value="UniProtKB-ARBA"/>
</dbReference>
<dbReference type="PIRSF" id="PIRSF031043">
    <property type="entry name" value="UCP031043"/>
    <property type="match status" value="1"/>
</dbReference>
<keyword evidence="5" id="KW-0472">Membrane</keyword>
<organism evidence="11 12">
    <name type="scientific">Kalanchoe fedtschenkoi</name>
    <name type="common">Lavender scallops</name>
    <name type="synonym">South American air plant</name>
    <dbReference type="NCBI Taxonomy" id="63787"/>
    <lineage>
        <taxon>Eukaryota</taxon>
        <taxon>Viridiplantae</taxon>
        <taxon>Streptophyta</taxon>
        <taxon>Embryophyta</taxon>
        <taxon>Tracheophyta</taxon>
        <taxon>Spermatophyta</taxon>
        <taxon>Magnoliopsida</taxon>
        <taxon>eudicotyledons</taxon>
        <taxon>Gunneridae</taxon>
        <taxon>Pentapetalae</taxon>
        <taxon>Saxifragales</taxon>
        <taxon>Crassulaceae</taxon>
        <taxon>Kalanchoe</taxon>
    </lineage>
</organism>
<dbReference type="Gramene" id="Kaladp0075s0041.1.v1.1">
    <property type="protein sequence ID" value="Kaladp0075s0041.1.v1.1"/>
    <property type="gene ID" value="Kaladp0075s0041.v1.1"/>
</dbReference>
<keyword evidence="4" id="KW-0132">Cell division</keyword>
<protein>
    <recommendedName>
        <fullName evidence="10">SOSEKI DIX-like domain-containing protein</fullName>
    </recommendedName>
</protein>
<feature type="region of interest" description="Disordered" evidence="9">
    <location>
        <begin position="246"/>
        <end position="267"/>
    </location>
</feature>
<keyword evidence="6" id="KW-0131">Cell cycle</keyword>
<sequence>MMVSTRGVASTELQLLKRWKDREISPERTKVWVEPPEKKMVPKKAAVVYYLTRNGQLQQPHFMEVTLSSPRGLYLKDVITHLNFLRGEGMASMYSWSCKRGYGNGFVWQDLTVNDFIYPTKGGHEYVLKGSELLHPLLEVEGPLLMNQASETGSSMSSRSSGVQDPSKELDSPVVITRRRNQSCSSIDLSGYRVYKTTAHSVSAGESVAANASTQTDSKSRHKRVIDQKEDKKEVEEKMEELQACESQTVELSRGEISPPPSYSSPETLETLMKADKRLMHRTGALNGKGQDRTSGNSSGNKMKASTVLMQLLSCGSFKDCGATAVKDHGLSLVSSYKSKLPRPQKQSSSAVQLEEKEYFSGSLIQTKRESDRELVNLKRSFSCNADRKSQLGLVELDEICKVQSNHQ</sequence>
<evidence type="ECO:0000313" key="12">
    <source>
        <dbReference type="Proteomes" id="UP000594263"/>
    </source>
</evidence>
<evidence type="ECO:0000256" key="9">
    <source>
        <dbReference type="SAM" id="MobiDB-lite"/>
    </source>
</evidence>
<dbReference type="EnsemblPlants" id="Kaladp0075s0041.1.v1.1">
    <property type="protein sequence ID" value="Kaladp0075s0041.1.v1.1"/>
    <property type="gene ID" value="Kaladp0075s0041.v1.1"/>
</dbReference>
<evidence type="ECO:0000256" key="4">
    <source>
        <dbReference type="ARBA" id="ARBA00022618"/>
    </source>
</evidence>
<accession>A0A7N1A3P7</accession>
<dbReference type="Pfam" id="PF06136">
    <property type="entry name" value="SOK"/>
    <property type="match status" value="1"/>
</dbReference>
<dbReference type="InterPro" id="IPR010369">
    <property type="entry name" value="SOK"/>
</dbReference>
<dbReference type="PANTHER" id="PTHR31083">
    <property type="entry name" value="UPSTREAM OF FLC PROTEIN (DUF966)"/>
    <property type="match status" value="1"/>
</dbReference>
<feature type="region of interest" description="Disordered" evidence="9">
    <location>
        <begin position="283"/>
        <end position="302"/>
    </location>
</feature>
<evidence type="ECO:0000313" key="11">
    <source>
        <dbReference type="EnsemblPlants" id="Kaladp0075s0041.1.v1.1"/>
    </source>
</evidence>
<evidence type="ECO:0000256" key="7">
    <source>
        <dbReference type="ARBA" id="ARBA00024211"/>
    </source>
</evidence>
<dbReference type="GO" id="GO:0051302">
    <property type="term" value="P:regulation of cell division"/>
    <property type="evidence" value="ECO:0007669"/>
    <property type="project" value="UniProtKB-ARBA"/>
</dbReference>
<evidence type="ECO:0000256" key="2">
    <source>
        <dbReference type="ARBA" id="ARBA00022473"/>
    </source>
</evidence>
<comment type="similarity">
    <text evidence="7">Belongs to the SOSEKI family.</text>
</comment>
<keyword evidence="3" id="KW-1003">Cell membrane</keyword>
<dbReference type="InterPro" id="IPR048351">
    <property type="entry name" value="SOK_DIX"/>
</dbReference>
<dbReference type="GO" id="GO:0051301">
    <property type="term" value="P:cell division"/>
    <property type="evidence" value="ECO:0007669"/>
    <property type="project" value="UniProtKB-KW"/>
</dbReference>
<evidence type="ECO:0000256" key="6">
    <source>
        <dbReference type="ARBA" id="ARBA00023306"/>
    </source>
</evidence>
<feature type="compositionally biased region" description="Low complexity" evidence="9">
    <location>
        <begin position="150"/>
        <end position="161"/>
    </location>
</feature>
<evidence type="ECO:0000256" key="5">
    <source>
        <dbReference type="ARBA" id="ARBA00023136"/>
    </source>
</evidence>
<comment type="subunit">
    <text evidence="8">Homodimer. Forms long polymer filaments with other SOKs proteins polymers (e.g. SOK1, SOK2, SOK3 and SOK4) crucial for polar localization and biological activity. Binds to ANGUSTIFOLIA (AN).</text>
</comment>
<feature type="region of interest" description="Disordered" evidence="9">
    <location>
        <begin position="150"/>
        <end position="170"/>
    </location>
</feature>
<evidence type="ECO:0000256" key="1">
    <source>
        <dbReference type="ARBA" id="ARBA00004413"/>
    </source>
</evidence>
<feature type="domain" description="SOSEKI DIX-like" evidence="10">
    <location>
        <begin position="46"/>
        <end position="134"/>
    </location>
</feature>
<feature type="region of interest" description="Disordered" evidence="9">
    <location>
        <begin position="206"/>
        <end position="233"/>
    </location>
</feature>
<evidence type="ECO:0000256" key="3">
    <source>
        <dbReference type="ARBA" id="ARBA00022475"/>
    </source>
</evidence>
<dbReference type="OMA" id="DIMERDY"/>
<dbReference type="InterPro" id="IPR021182">
    <property type="entry name" value="SOK_magnoliopsida"/>
</dbReference>
<evidence type="ECO:0000259" key="10">
    <source>
        <dbReference type="Pfam" id="PF06136"/>
    </source>
</evidence>
<dbReference type="Proteomes" id="UP000594263">
    <property type="component" value="Unplaced"/>
</dbReference>
<keyword evidence="2" id="KW-0217">Developmental protein</keyword>
<dbReference type="AlphaFoldDB" id="A0A7N1A3P7"/>
<keyword evidence="12" id="KW-1185">Reference proteome</keyword>
<evidence type="ECO:0000256" key="8">
    <source>
        <dbReference type="ARBA" id="ARBA00046534"/>
    </source>
</evidence>
<proteinExistence type="inferred from homology"/>
<comment type="subcellular location">
    <subcellularLocation>
        <location evidence="1">Cell membrane</location>
        <topology evidence="1">Peripheral membrane protein</topology>
        <orientation evidence="1">Cytoplasmic side</orientation>
    </subcellularLocation>
</comment>
<dbReference type="GO" id="GO:0090708">
    <property type="term" value="P:specification of plant organ axis polarity"/>
    <property type="evidence" value="ECO:0007669"/>
    <property type="project" value="UniProtKB-ARBA"/>
</dbReference>
<name>A0A7N1A3P7_KALFE</name>
<dbReference type="GO" id="GO:0005886">
    <property type="term" value="C:plasma membrane"/>
    <property type="evidence" value="ECO:0007669"/>
    <property type="project" value="UniProtKB-SubCell"/>
</dbReference>
<reference evidence="11" key="1">
    <citation type="submission" date="2021-01" db="UniProtKB">
        <authorList>
            <consortium name="EnsemblPlants"/>
        </authorList>
    </citation>
    <scope>IDENTIFICATION</scope>
</reference>
<dbReference type="PANTHER" id="PTHR31083:SF4">
    <property type="entry name" value="PROTEIN SOSEKI 4-RELATED"/>
    <property type="match status" value="1"/>
</dbReference>
<dbReference type="GO" id="GO:0051258">
    <property type="term" value="P:protein polymerization"/>
    <property type="evidence" value="ECO:0007669"/>
    <property type="project" value="UniProtKB-ARBA"/>
</dbReference>